<accession>A0A484N6G7</accession>
<dbReference type="GO" id="GO:0003676">
    <property type="term" value="F:nucleic acid binding"/>
    <property type="evidence" value="ECO:0007669"/>
    <property type="project" value="InterPro"/>
</dbReference>
<dbReference type="InterPro" id="IPR002156">
    <property type="entry name" value="RNaseH_domain"/>
</dbReference>
<proteinExistence type="predicted"/>
<feature type="domain" description="RNase H type-1" evidence="1">
    <location>
        <begin position="3"/>
        <end position="61"/>
    </location>
</feature>
<dbReference type="Pfam" id="PF13456">
    <property type="entry name" value="RVT_3"/>
    <property type="match status" value="1"/>
</dbReference>
<name>A0A484N6G7_9ASTE</name>
<reference evidence="2 3" key="1">
    <citation type="submission" date="2018-04" db="EMBL/GenBank/DDBJ databases">
        <authorList>
            <person name="Vogel A."/>
        </authorList>
    </citation>
    <scope>NUCLEOTIDE SEQUENCE [LARGE SCALE GENOMIC DNA]</scope>
</reference>
<dbReference type="PANTHER" id="PTHR48475:SF2">
    <property type="entry name" value="RIBONUCLEASE H"/>
    <property type="match status" value="1"/>
</dbReference>
<dbReference type="PANTHER" id="PTHR48475">
    <property type="entry name" value="RIBONUCLEASE H"/>
    <property type="match status" value="1"/>
</dbReference>
<dbReference type="Gene3D" id="3.30.420.10">
    <property type="entry name" value="Ribonuclease H-like superfamily/Ribonuclease H"/>
    <property type="match status" value="1"/>
</dbReference>
<sequence length="125" mass="14437">MKIRSDSSLVVGQVNGEMEIKEERLPRYSGLVRALLRELEEFRLTRIPRSENTDADMLSKRMQACLEHVSKLAKIEIFDQPSTDRFEVAAIQQGQSSDVGVIEADDEWRYNLMEYLMTGQKPDEE</sequence>
<keyword evidence="3" id="KW-1185">Reference proteome</keyword>
<dbReference type="EMBL" id="OOIL02005825">
    <property type="protein sequence ID" value="VFQ96096.1"/>
    <property type="molecule type" value="Genomic_DNA"/>
</dbReference>
<protein>
    <recommendedName>
        <fullName evidence="1">RNase H type-1 domain-containing protein</fullName>
    </recommendedName>
</protein>
<evidence type="ECO:0000313" key="3">
    <source>
        <dbReference type="Proteomes" id="UP000595140"/>
    </source>
</evidence>
<gene>
    <name evidence="2" type="ORF">CCAM_LOCUS37872</name>
</gene>
<organism evidence="2 3">
    <name type="scientific">Cuscuta campestris</name>
    <dbReference type="NCBI Taxonomy" id="132261"/>
    <lineage>
        <taxon>Eukaryota</taxon>
        <taxon>Viridiplantae</taxon>
        <taxon>Streptophyta</taxon>
        <taxon>Embryophyta</taxon>
        <taxon>Tracheophyta</taxon>
        <taxon>Spermatophyta</taxon>
        <taxon>Magnoliopsida</taxon>
        <taxon>eudicotyledons</taxon>
        <taxon>Gunneridae</taxon>
        <taxon>Pentapetalae</taxon>
        <taxon>asterids</taxon>
        <taxon>lamiids</taxon>
        <taxon>Solanales</taxon>
        <taxon>Convolvulaceae</taxon>
        <taxon>Cuscuteae</taxon>
        <taxon>Cuscuta</taxon>
        <taxon>Cuscuta subgen. Grammica</taxon>
        <taxon>Cuscuta sect. Cleistogrammica</taxon>
    </lineage>
</organism>
<dbReference type="GO" id="GO:0004523">
    <property type="term" value="F:RNA-DNA hybrid ribonuclease activity"/>
    <property type="evidence" value="ECO:0007669"/>
    <property type="project" value="InterPro"/>
</dbReference>
<evidence type="ECO:0000259" key="1">
    <source>
        <dbReference type="Pfam" id="PF13456"/>
    </source>
</evidence>
<dbReference type="OrthoDB" id="1746548at2759"/>
<dbReference type="AlphaFoldDB" id="A0A484N6G7"/>
<dbReference type="Proteomes" id="UP000595140">
    <property type="component" value="Unassembled WGS sequence"/>
</dbReference>
<dbReference type="InterPro" id="IPR036397">
    <property type="entry name" value="RNaseH_sf"/>
</dbReference>
<evidence type="ECO:0000313" key="2">
    <source>
        <dbReference type="EMBL" id="VFQ96096.1"/>
    </source>
</evidence>